<proteinExistence type="predicted"/>
<keyword evidence="1" id="KW-0472">Membrane</keyword>
<keyword evidence="2" id="KW-0732">Signal</keyword>
<dbReference type="EMBL" id="RSEJ01000031">
    <property type="protein sequence ID" value="NBI55476.1"/>
    <property type="molecule type" value="Genomic_DNA"/>
</dbReference>
<gene>
    <name evidence="3" type="ORF">EIZ48_23445</name>
</gene>
<accession>A0ABW9YR24</accession>
<protein>
    <submittedName>
        <fullName evidence="3">Uncharacterized protein</fullName>
    </submittedName>
</protein>
<feature type="transmembrane region" description="Helical" evidence="1">
    <location>
        <begin position="62"/>
        <end position="80"/>
    </location>
</feature>
<evidence type="ECO:0000313" key="3">
    <source>
        <dbReference type="EMBL" id="NBI55476.1"/>
    </source>
</evidence>
<keyword evidence="1" id="KW-1133">Transmembrane helix</keyword>
<feature type="signal peptide" evidence="2">
    <location>
        <begin position="1"/>
        <end position="35"/>
    </location>
</feature>
<comment type="caution">
    <text evidence="3">The sequence shown here is derived from an EMBL/GenBank/DDBJ whole genome shotgun (WGS) entry which is preliminary data.</text>
</comment>
<reference evidence="3 4" key="1">
    <citation type="journal article" date="2017" name="Int. J. Syst. Evol. Microbiol.">
        <title>Photobacterium alginatilyticum sp. nov., a marine bacterium isolated from bottom seawater.</title>
        <authorList>
            <person name="Wang X."/>
            <person name="Wang Y."/>
            <person name="Yang X."/>
            <person name="Sun H."/>
            <person name="Li B."/>
            <person name="Zhang X.H."/>
        </authorList>
    </citation>
    <scope>NUCLEOTIDE SEQUENCE [LARGE SCALE GENOMIC DNA]</scope>
    <source>
        <strain evidence="3 4">P03D4</strain>
    </source>
</reference>
<evidence type="ECO:0000313" key="4">
    <source>
        <dbReference type="Proteomes" id="UP000738517"/>
    </source>
</evidence>
<dbReference type="RefSeq" id="WP_160657114.1">
    <property type="nucleotide sequence ID" value="NZ_RSEJ01000031.1"/>
</dbReference>
<keyword evidence="4" id="KW-1185">Reference proteome</keyword>
<dbReference type="Proteomes" id="UP000738517">
    <property type="component" value="Unassembled WGS sequence"/>
</dbReference>
<organism evidence="3 4">
    <name type="scientific">Photobacterium alginatilyticum</name>
    <dbReference type="NCBI Taxonomy" id="1775171"/>
    <lineage>
        <taxon>Bacteria</taxon>
        <taxon>Pseudomonadati</taxon>
        <taxon>Pseudomonadota</taxon>
        <taxon>Gammaproteobacteria</taxon>
        <taxon>Vibrionales</taxon>
        <taxon>Vibrionaceae</taxon>
        <taxon>Photobacterium</taxon>
    </lineage>
</organism>
<feature type="chain" id="PRO_5045224244" evidence="2">
    <location>
        <begin position="36"/>
        <end position="82"/>
    </location>
</feature>
<sequence>MKTALMNIQQNATRKVVKYAPRVSAAVATSFYAFAANAADYTEQLNAAGVEAQTNQSTVVSLVVGIAVIGFGATMFLKWLNK</sequence>
<name>A0ABW9YR24_9GAMM</name>
<keyword evidence="1" id="KW-0812">Transmembrane</keyword>
<evidence type="ECO:0000256" key="1">
    <source>
        <dbReference type="SAM" id="Phobius"/>
    </source>
</evidence>
<evidence type="ECO:0000256" key="2">
    <source>
        <dbReference type="SAM" id="SignalP"/>
    </source>
</evidence>